<protein>
    <submittedName>
        <fullName evidence="1">Uncharacterized protein</fullName>
    </submittedName>
</protein>
<reference evidence="1" key="1">
    <citation type="submission" date="2009-05" db="EMBL/GenBank/DDBJ databases">
        <authorList>
            <person name="Harkins D.M."/>
            <person name="DeShazer D."/>
            <person name="Woods D.E."/>
            <person name="Brinkac L.M."/>
            <person name="Brown K.A."/>
            <person name="Hung G.C."/>
            <person name="Tuanyok A."/>
            <person name="Zhang B."/>
            <person name="Nierman W.C."/>
        </authorList>
    </citation>
    <scope>NUCLEOTIDE SEQUENCE [LARGE SCALE GENOMIC DNA]</scope>
    <source>
        <strain evidence="1">1710a</strain>
    </source>
</reference>
<name>A0A0E1W4W7_BURPE</name>
<dbReference type="EMBL" id="CM000832">
    <property type="protein sequence ID" value="EET08193.1"/>
    <property type="molecule type" value="Genomic_DNA"/>
</dbReference>
<evidence type="ECO:0000313" key="1">
    <source>
        <dbReference type="EMBL" id="EET08193.1"/>
    </source>
</evidence>
<dbReference type="AlphaFoldDB" id="A0A0E1W4W7"/>
<dbReference type="HOGENOM" id="CLU_2951440_0_0_4"/>
<accession>A0A0E1W4W7</accession>
<organism evidence="1">
    <name type="scientific">Burkholderia pseudomallei 1710a</name>
    <dbReference type="NCBI Taxonomy" id="320371"/>
    <lineage>
        <taxon>Bacteria</taxon>
        <taxon>Pseudomonadati</taxon>
        <taxon>Pseudomonadota</taxon>
        <taxon>Betaproteobacteria</taxon>
        <taxon>Burkholderiales</taxon>
        <taxon>Burkholderiaceae</taxon>
        <taxon>Burkholderia</taxon>
        <taxon>pseudomallei group</taxon>
    </lineage>
</organism>
<sequence>MSGAIAQFASLKYVLNSDNPLVRLAIIANEADAGQFEQSNHKIQRLFSAIRYSLNSFLC</sequence>
<proteinExistence type="predicted"/>
<gene>
    <name evidence="1" type="ORF">BURPS1710A_0084</name>
</gene>
<dbReference type="Proteomes" id="UP000001812">
    <property type="component" value="Chromosome I"/>
</dbReference>